<organism evidence="2 3">
    <name type="scientific">Planctobacterium marinum</name>
    <dbReference type="NCBI Taxonomy" id="1631968"/>
    <lineage>
        <taxon>Bacteria</taxon>
        <taxon>Pseudomonadati</taxon>
        <taxon>Pseudomonadota</taxon>
        <taxon>Gammaproteobacteria</taxon>
        <taxon>Alteromonadales</taxon>
        <taxon>Alteromonadaceae</taxon>
        <taxon>Planctobacterium</taxon>
    </lineage>
</organism>
<dbReference type="KEGG" id="pmaw:MACH26_11500"/>
<accession>A0AA48KRP1</accession>
<feature type="region of interest" description="Disordered" evidence="1">
    <location>
        <begin position="135"/>
        <end position="159"/>
    </location>
</feature>
<evidence type="ECO:0000313" key="3">
    <source>
        <dbReference type="Proteomes" id="UP001333710"/>
    </source>
</evidence>
<evidence type="ECO:0000256" key="1">
    <source>
        <dbReference type="SAM" id="MobiDB-lite"/>
    </source>
</evidence>
<gene>
    <name evidence="2" type="ORF">MACH26_11500</name>
</gene>
<dbReference type="CDD" id="cd22249">
    <property type="entry name" value="UDM1_RNF168_RNF169-like"/>
    <property type="match status" value="1"/>
</dbReference>
<reference evidence="2" key="1">
    <citation type="submission" date="2023-01" db="EMBL/GenBank/DDBJ databases">
        <title>Complete genome sequence of Planctobacterium marinum strain Dej080120_11.</title>
        <authorList>
            <person name="Ueki S."/>
            <person name="Maruyama F."/>
        </authorList>
    </citation>
    <scope>NUCLEOTIDE SEQUENCE</scope>
    <source>
        <strain evidence="2">Dej080120_11</strain>
    </source>
</reference>
<dbReference type="EMBL" id="AP027272">
    <property type="protein sequence ID" value="BDX05629.1"/>
    <property type="molecule type" value="Genomic_DNA"/>
</dbReference>
<dbReference type="AlphaFoldDB" id="A0AA48KRP1"/>
<sequence length="510" mass="58760">MFNSNTQMKLLKYNLAFLLWIVANSILGAILASSLPSSVEADRLLLLAKNAMDEGNNVAAIEAFEKVKKLNVPVFDNFHFYYAKALQAELRSQKALRELSIFLTKVDSNNHNYKAALDLYNKAEEAEKRRIDNIKAEQEREKRQKEERQRLQKQKEKEERDKENVFLSKLEALKPNMIEIPSGKFTFYSFKSKARNTTFLSLFAEEVSEAEQAYLNEIAVLNEEGQKTLRFKPKGWREDLNEVIAAHIETALNKVENIEDYKSFIYHRIASGWITGCINATEIDSDILKYVHENGDKVYRKFTQYSVKEGCPSQERASQVRAYAAENWFEKGSNNLLKVHFLESFKLQDRKVSWQLYNLCVEYGTCELTPKISNTLETQQKNNTKFSLDFPAIVPLSNIVQQFIPWLNSVTDEPYRLPSLQEINFVGRDGFLREHSLTISTNKHGVYGLYNGPSEYVHNCPSPHNNPFNTECGERPFANFSADPVLRTHHKQYLNSTSSAGFRLAIDIRD</sequence>
<protein>
    <submittedName>
        <fullName evidence="2">Uncharacterized protein</fullName>
    </submittedName>
</protein>
<evidence type="ECO:0000313" key="2">
    <source>
        <dbReference type="EMBL" id="BDX05629.1"/>
    </source>
</evidence>
<name>A0AA48KRP1_9ALTE</name>
<proteinExistence type="predicted"/>
<keyword evidence="3" id="KW-1185">Reference proteome</keyword>
<dbReference type="Proteomes" id="UP001333710">
    <property type="component" value="Chromosome"/>
</dbReference>